<accession>A0A7X3KAX7</accession>
<dbReference type="SUPFAM" id="SSF51316">
    <property type="entry name" value="Mss4-like"/>
    <property type="match status" value="1"/>
</dbReference>
<evidence type="ECO:0000256" key="2">
    <source>
        <dbReference type="ARBA" id="ARBA00022723"/>
    </source>
</evidence>
<protein>
    <submittedName>
        <fullName evidence="5">GFA family protein</fullName>
    </submittedName>
</protein>
<dbReference type="GO" id="GO:0046872">
    <property type="term" value="F:metal ion binding"/>
    <property type="evidence" value="ECO:0007669"/>
    <property type="project" value="UniProtKB-KW"/>
</dbReference>
<proteinExistence type="inferred from homology"/>
<evidence type="ECO:0000313" key="5">
    <source>
        <dbReference type="EMBL" id="MVW63845.1"/>
    </source>
</evidence>
<reference evidence="5 6" key="1">
    <citation type="submission" date="2019-12" db="EMBL/GenBank/DDBJ databases">
        <authorList>
            <person name="Li C."/>
            <person name="Zhao J."/>
        </authorList>
    </citation>
    <scope>NUCLEOTIDE SEQUENCE [LARGE SCALE GENOMIC DNA]</scope>
    <source>
        <strain evidence="5 6">NEAU-DD11</strain>
    </source>
</reference>
<dbReference type="AlphaFoldDB" id="A0A7X3KAX7"/>
<dbReference type="Gene3D" id="2.170.150.70">
    <property type="match status" value="1"/>
</dbReference>
<comment type="caution">
    <text evidence="5">The sequence shown here is derived from an EMBL/GenBank/DDBJ whole genome shotgun (WGS) entry which is preliminary data.</text>
</comment>
<dbReference type="InterPro" id="IPR006913">
    <property type="entry name" value="CENP-V/GFA"/>
</dbReference>
<feature type="domain" description="CENP-V/GFA" evidence="4">
    <location>
        <begin position="8"/>
        <end position="127"/>
    </location>
</feature>
<dbReference type="InterPro" id="IPR011057">
    <property type="entry name" value="Mss4-like_sf"/>
</dbReference>
<dbReference type="EMBL" id="WSES01000010">
    <property type="protein sequence ID" value="MVW63845.1"/>
    <property type="molecule type" value="Genomic_DNA"/>
</dbReference>
<keyword evidence="6" id="KW-1185">Reference proteome</keyword>
<comment type="similarity">
    <text evidence="1">Belongs to the Gfa family.</text>
</comment>
<dbReference type="PANTHER" id="PTHR28620:SF1">
    <property type="entry name" value="CENP-V_GFA DOMAIN-CONTAINING PROTEIN"/>
    <property type="match status" value="1"/>
</dbReference>
<name>A0A7X3KAX7_9BURK</name>
<dbReference type="Pfam" id="PF04828">
    <property type="entry name" value="GFA"/>
    <property type="match status" value="1"/>
</dbReference>
<evidence type="ECO:0000256" key="3">
    <source>
        <dbReference type="ARBA" id="ARBA00022833"/>
    </source>
</evidence>
<evidence type="ECO:0000259" key="4">
    <source>
        <dbReference type="PROSITE" id="PS51891"/>
    </source>
</evidence>
<keyword evidence="2" id="KW-0479">Metal-binding</keyword>
<dbReference type="Proteomes" id="UP000443353">
    <property type="component" value="Unassembled WGS sequence"/>
</dbReference>
<organism evidence="5 6">
    <name type="scientific">Massilia cellulosiltytica</name>
    <dbReference type="NCBI Taxonomy" id="2683234"/>
    <lineage>
        <taxon>Bacteria</taxon>
        <taxon>Pseudomonadati</taxon>
        <taxon>Pseudomonadota</taxon>
        <taxon>Betaproteobacteria</taxon>
        <taxon>Burkholderiales</taxon>
        <taxon>Oxalobacteraceae</taxon>
        <taxon>Telluria group</taxon>
        <taxon>Massilia</taxon>
    </lineage>
</organism>
<evidence type="ECO:0000313" key="6">
    <source>
        <dbReference type="Proteomes" id="UP000443353"/>
    </source>
</evidence>
<dbReference type="GO" id="GO:0016846">
    <property type="term" value="F:carbon-sulfur lyase activity"/>
    <property type="evidence" value="ECO:0007669"/>
    <property type="project" value="InterPro"/>
</dbReference>
<dbReference type="PANTHER" id="PTHR28620">
    <property type="entry name" value="CENTROMERE PROTEIN V"/>
    <property type="match status" value="1"/>
</dbReference>
<sequence length="136" mass="14822">MTGGVRTWHGSCHCGAVRFAADIDLDRGTIVCNCSLCTKQRNWAAIVPAAAFRLLHGAGALTEYRCNTRTERHLFCATCGIRPFGTGTSPRWGEYVAVSVHCLDDLAADARAALPVTYLNGRDDDWDNPPADVRQL</sequence>
<dbReference type="InterPro" id="IPR052355">
    <property type="entry name" value="CENP-V-like"/>
</dbReference>
<dbReference type="PROSITE" id="PS51891">
    <property type="entry name" value="CENP_V_GFA"/>
    <property type="match status" value="1"/>
</dbReference>
<gene>
    <name evidence="5" type="ORF">GPY61_28350</name>
</gene>
<keyword evidence="3" id="KW-0862">Zinc</keyword>
<evidence type="ECO:0000256" key="1">
    <source>
        <dbReference type="ARBA" id="ARBA00005495"/>
    </source>
</evidence>